<dbReference type="KEGG" id="ctae:BGI42_11595"/>
<sequence>MKYKVICLGNNIELKESSPALSFLEDNNINYYRVDNDIIEVIYLDKLENYNFKQNRGETILLVNKITNNNIIKIKSLIREKNILIVAGENLTEEEFKNTLFISALKNGEKIKLRMLITIISNESILYKIKSGKYENYAIIGEEDVNNPVGGMILNILNNLLFLNNSKNYIVTIYSKNEFDLQDISYIEDAIKEYIDINCNLTFNQVTKLNYGNIVDYFITGEKLFK</sequence>
<protein>
    <recommendedName>
        <fullName evidence="3">Cell division protein FtsZ</fullName>
    </recommendedName>
</protein>
<dbReference type="Proteomes" id="UP000094652">
    <property type="component" value="Chromosome"/>
</dbReference>
<evidence type="ECO:0000313" key="1">
    <source>
        <dbReference type="EMBL" id="AOR24338.1"/>
    </source>
</evidence>
<proteinExistence type="predicted"/>
<evidence type="ECO:0008006" key="3">
    <source>
        <dbReference type="Google" id="ProtNLM"/>
    </source>
</evidence>
<organism evidence="1 2">
    <name type="scientific">Clostridium taeniosporum</name>
    <dbReference type="NCBI Taxonomy" id="394958"/>
    <lineage>
        <taxon>Bacteria</taxon>
        <taxon>Bacillati</taxon>
        <taxon>Bacillota</taxon>
        <taxon>Clostridia</taxon>
        <taxon>Eubacteriales</taxon>
        <taxon>Clostridiaceae</taxon>
        <taxon>Clostridium</taxon>
    </lineage>
</organism>
<dbReference type="OrthoDB" id="1937861at2"/>
<reference evidence="2" key="1">
    <citation type="submission" date="2016-09" db="EMBL/GenBank/DDBJ databases">
        <title>Genomics of Clostridium taeniosporum, an organism which forms endospores with ribbon-like appendages.</title>
        <authorList>
            <person name="Walker J.R."/>
        </authorList>
    </citation>
    <scope>NUCLEOTIDE SEQUENCE [LARGE SCALE GENOMIC DNA]</scope>
    <source>
        <strain evidence="2">1/k</strain>
    </source>
</reference>
<dbReference type="AlphaFoldDB" id="A0A1D7XLX2"/>
<gene>
    <name evidence="1" type="ORF">BGI42_11595</name>
</gene>
<dbReference type="EMBL" id="CP017253">
    <property type="protein sequence ID" value="AOR24338.1"/>
    <property type="molecule type" value="Genomic_DNA"/>
</dbReference>
<name>A0A1D7XLX2_9CLOT</name>
<accession>A0A1D7XLX2</accession>
<dbReference type="RefSeq" id="WP_069680470.1">
    <property type="nucleotide sequence ID" value="NZ_CP017253.2"/>
</dbReference>
<evidence type="ECO:0000313" key="2">
    <source>
        <dbReference type="Proteomes" id="UP000094652"/>
    </source>
</evidence>
<keyword evidence="2" id="KW-1185">Reference proteome</keyword>
<dbReference type="STRING" id="394958.BGI42_11595"/>